<sequence length="206" mass="22607">MFLGHTILQSAAIACLLNKTLPPGPSDPPGVFDKPLKKYYDYIIVGGVSAGSALSARLTEYHVTLLVLEAGGYDLENEATVILGTSIRLLRSKQDWIYNSVPQKHSSFGMKNEVNKSGISNSIDTKTRTNESMTKPRRQTNQKGCKVKFLMNFFTTLMIIGDVIGIRRLRVVDASVMGNVPSGNTNDPTIMIAEKAADMIKQSRNI</sequence>
<dbReference type="InterPro" id="IPR036188">
    <property type="entry name" value="FAD/NAD-bd_sf"/>
</dbReference>
<protein>
    <recommendedName>
        <fullName evidence="3">Glucose-methanol-choline oxidoreductase C-terminal domain-containing protein</fullName>
    </recommendedName>
</protein>
<evidence type="ECO:0000256" key="2">
    <source>
        <dbReference type="SAM" id="MobiDB-lite"/>
    </source>
</evidence>
<accession>A0A8S3T8N4</accession>
<proteinExistence type="inferred from homology"/>
<dbReference type="AlphaFoldDB" id="A0A8S3T8N4"/>
<feature type="domain" description="Glucose-methanol-choline oxidoreductase C-terminal" evidence="3">
    <location>
        <begin position="162"/>
        <end position="193"/>
    </location>
</feature>
<comment type="caution">
    <text evidence="4">The sequence shown here is derived from an EMBL/GenBank/DDBJ whole genome shotgun (WGS) entry which is preliminary data.</text>
</comment>
<gene>
    <name evidence="4" type="ORF">MEDL_40011</name>
</gene>
<dbReference type="Proteomes" id="UP000683360">
    <property type="component" value="Unassembled WGS sequence"/>
</dbReference>
<keyword evidence="5" id="KW-1185">Reference proteome</keyword>
<evidence type="ECO:0000313" key="5">
    <source>
        <dbReference type="Proteomes" id="UP000683360"/>
    </source>
</evidence>
<dbReference type="InterPro" id="IPR012132">
    <property type="entry name" value="GMC_OxRdtase"/>
</dbReference>
<dbReference type="Gene3D" id="3.30.560.10">
    <property type="entry name" value="Glucose Oxidase, domain 3"/>
    <property type="match status" value="1"/>
</dbReference>
<dbReference type="Pfam" id="PF05199">
    <property type="entry name" value="GMC_oxred_C"/>
    <property type="match status" value="1"/>
</dbReference>
<name>A0A8S3T8N4_MYTED</name>
<dbReference type="EMBL" id="CAJPWZ010001948">
    <property type="protein sequence ID" value="CAG2227098.1"/>
    <property type="molecule type" value="Genomic_DNA"/>
</dbReference>
<dbReference type="PANTHER" id="PTHR11552:SF227">
    <property type="entry name" value="GLUCOSE DEHYDROGENASE [FAD, QUINONE]-LIKE PROTEIN"/>
    <property type="match status" value="1"/>
</dbReference>
<dbReference type="GO" id="GO:0050660">
    <property type="term" value="F:flavin adenine dinucleotide binding"/>
    <property type="evidence" value="ECO:0007669"/>
    <property type="project" value="InterPro"/>
</dbReference>
<feature type="region of interest" description="Disordered" evidence="2">
    <location>
        <begin position="119"/>
        <end position="141"/>
    </location>
</feature>
<dbReference type="SUPFAM" id="SSF51905">
    <property type="entry name" value="FAD/NAD(P)-binding domain"/>
    <property type="match status" value="2"/>
</dbReference>
<dbReference type="InterPro" id="IPR007867">
    <property type="entry name" value="GMC_OxRtase_C"/>
</dbReference>
<organism evidence="4 5">
    <name type="scientific">Mytilus edulis</name>
    <name type="common">Blue mussel</name>
    <dbReference type="NCBI Taxonomy" id="6550"/>
    <lineage>
        <taxon>Eukaryota</taxon>
        <taxon>Metazoa</taxon>
        <taxon>Spiralia</taxon>
        <taxon>Lophotrochozoa</taxon>
        <taxon>Mollusca</taxon>
        <taxon>Bivalvia</taxon>
        <taxon>Autobranchia</taxon>
        <taxon>Pteriomorphia</taxon>
        <taxon>Mytilida</taxon>
        <taxon>Mytiloidea</taxon>
        <taxon>Mytilidae</taxon>
        <taxon>Mytilinae</taxon>
        <taxon>Mytilus</taxon>
    </lineage>
</organism>
<dbReference type="Gene3D" id="3.50.50.60">
    <property type="entry name" value="FAD/NAD(P)-binding domain"/>
    <property type="match status" value="2"/>
</dbReference>
<dbReference type="GO" id="GO:0016614">
    <property type="term" value="F:oxidoreductase activity, acting on CH-OH group of donors"/>
    <property type="evidence" value="ECO:0007669"/>
    <property type="project" value="InterPro"/>
</dbReference>
<evidence type="ECO:0000259" key="3">
    <source>
        <dbReference type="Pfam" id="PF05199"/>
    </source>
</evidence>
<evidence type="ECO:0000256" key="1">
    <source>
        <dbReference type="ARBA" id="ARBA00010790"/>
    </source>
</evidence>
<reference evidence="4" key="1">
    <citation type="submission" date="2021-03" db="EMBL/GenBank/DDBJ databases">
        <authorList>
            <person name="Bekaert M."/>
        </authorList>
    </citation>
    <scope>NUCLEOTIDE SEQUENCE</scope>
</reference>
<evidence type="ECO:0000313" key="4">
    <source>
        <dbReference type="EMBL" id="CAG2227098.1"/>
    </source>
</evidence>
<comment type="similarity">
    <text evidence="1">Belongs to the GMC oxidoreductase family.</text>
</comment>
<dbReference type="OrthoDB" id="269227at2759"/>
<dbReference type="PANTHER" id="PTHR11552">
    <property type="entry name" value="GLUCOSE-METHANOL-CHOLINE GMC OXIDOREDUCTASE"/>
    <property type="match status" value="1"/>
</dbReference>